<evidence type="ECO:0000256" key="1">
    <source>
        <dbReference type="SAM" id="MobiDB-lite"/>
    </source>
</evidence>
<feature type="region of interest" description="Disordered" evidence="1">
    <location>
        <begin position="46"/>
        <end position="73"/>
    </location>
</feature>
<dbReference type="AlphaFoldDB" id="A0A9P7C195"/>
<feature type="compositionally biased region" description="Low complexity" evidence="1">
    <location>
        <begin position="1"/>
        <end position="20"/>
    </location>
</feature>
<evidence type="ECO:0000313" key="2">
    <source>
        <dbReference type="EMBL" id="KAG1531003.1"/>
    </source>
</evidence>
<gene>
    <name evidence="2" type="ORF">G6F50_016953</name>
</gene>
<proteinExistence type="predicted"/>
<protein>
    <submittedName>
        <fullName evidence="2">Uncharacterized protein</fullName>
    </submittedName>
</protein>
<evidence type="ECO:0000313" key="3">
    <source>
        <dbReference type="Proteomes" id="UP000740926"/>
    </source>
</evidence>
<dbReference type="EMBL" id="JAANIU010011492">
    <property type="protein sequence ID" value="KAG1531003.1"/>
    <property type="molecule type" value="Genomic_DNA"/>
</dbReference>
<dbReference type="Proteomes" id="UP000740926">
    <property type="component" value="Unassembled WGS sequence"/>
</dbReference>
<accession>A0A9P7C195</accession>
<reference evidence="2 3" key="1">
    <citation type="journal article" date="2020" name="Microb. Genom.">
        <title>Genetic diversity of clinical and environmental Mucorales isolates obtained from an investigation of mucormycosis cases among solid organ transplant recipients.</title>
        <authorList>
            <person name="Nguyen M.H."/>
            <person name="Kaul D."/>
            <person name="Muto C."/>
            <person name="Cheng S.J."/>
            <person name="Richter R.A."/>
            <person name="Bruno V.M."/>
            <person name="Liu G."/>
            <person name="Beyhan S."/>
            <person name="Sundermann A.J."/>
            <person name="Mounaud S."/>
            <person name="Pasculle A.W."/>
            <person name="Nierman W.C."/>
            <person name="Driscoll E."/>
            <person name="Cumbie R."/>
            <person name="Clancy C.J."/>
            <person name="Dupont C.L."/>
        </authorList>
    </citation>
    <scope>NUCLEOTIDE SEQUENCE [LARGE SCALE GENOMIC DNA]</scope>
    <source>
        <strain evidence="2 3">GL24</strain>
    </source>
</reference>
<name>A0A9P7C195_9FUNG</name>
<keyword evidence="3" id="KW-1185">Reference proteome</keyword>
<feature type="compositionally biased region" description="Polar residues" evidence="1">
    <location>
        <begin position="51"/>
        <end position="61"/>
    </location>
</feature>
<sequence>MPVSSSALSTTAPAPSPNSTQVVRSFQSTMRVNVSVPITSTCLQSPERMNLSATPNANTKPEQAALTSKAGHPATPSLAWIRHAVEGKMRSGVVVPTTIMSSCEASIPAASRARNAAW</sequence>
<comment type="caution">
    <text evidence="2">The sequence shown here is derived from an EMBL/GenBank/DDBJ whole genome shotgun (WGS) entry which is preliminary data.</text>
</comment>
<organism evidence="2 3">
    <name type="scientific">Rhizopus delemar</name>
    <dbReference type="NCBI Taxonomy" id="936053"/>
    <lineage>
        <taxon>Eukaryota</taxon>
        <taxon>Fungi</taxon>
        <taxon>Fungi incertae sedis</taxon>
        <taxon>Mucoromycota</taxon>
        <taxon>Mucoromycotina</taxon>
        <taxon>Mucoromycetes</taxon>
        <taxon>Mucorales</taxon>
        <taxon>Mucorineae</taxon>
        <taxon>Rhizopodaceae</taxon>
        <taxon>Rhizopus</taxon>
    </lineage>
</organism>
<feature type="region of interest" description="Disordered" evidence="1">
    <location>
        <begin position="1"/>
        <end position="23"/>
    </location>
</feature>